<dbReference type="AlphaFoldDB" id="A0A844H6L7"/>
<comment type="catalytic activity">
    <reaction evidence="1">
        <text>ATP + protein L-histidine = ADP + protein N-phospho-L-histidine.</text>
        <dbReference type="EC" id="2.7.13.3"/>
    </reaction>
</comment>
<evidence type="ECO:0000256" key="11">
    <source>
        <dbReference type="ARBA" id="ARBA00022989"/>
    </source>
</evidence>
<proteinExistence type="predicted"/>
<evidence type="ECO:0000256" key="5">
    <source>
        <dbReference type="ARBA" id="ARBA00022553"/>
    </source>
</evidence>
<dbReference type="InterPro" id="IPR029151">
    <property type="entry name" value="Sensor-like_sf"/>
</dbReference>
<comment type="caution">
    <text evidence="17">The sequence shown here is derived from an EMBL/GenBank/DDBJ whole genome shotgun (WGS) entry which is preliminary data.</text>
</comment>
<keyword evidence="7 14" id="KW-0812">Transmembrane</keyword>
<evidence type="ECO:0000256" key="7">
    <source>
        <dbReference type="ARBA" id="ARBA00022692"/>
    </source>
</evidence>
<evidence type="ECO:0000313" key="17">
    <source>
        <dbReference type="EMBL" id="MTH34127.1"/>
    </source>
</evidence>
<dbReference type="CDD" id="cd12912">
    <property type="entry name" value="PDC2_MCP_like"/>
    <property type="match status" value="1"/>
</dbReference>
<sequence>MNRSLGALLAVGLAGLQFLAVLAVVFSSYVTSERALVRHARDLLRDVGVNTGAHSMGFLSPAQGAAELAARLAQSDVVASDDPAALEKLLFQQLQLAPQFAGLYFGGQDGSFVYVMRSGDSAGPFRTKIITQRGGRRQVEVLWRDDAFRLRSRSSLQDDAYDPRLRPWYAKAKAARGTIWTDPYIFFTSQQPGITLAAPVMGGNDVLRGVVGVDIEISSLSDFLARLTIGKHGRALIVNRNGDVLAHPEPQLIKTRAADGGLRFTNLDEIGDPISRAAFAASWHDGVVALPGAQSLEREFVHQGSNYLSVLQPLDSDQLPWIIGVYAPENDFIGDLKRNRTVNIVLAALVSLLTGLLGLALAEYIHRPVRAFAVRSALISQGEMDPDTPPPRTYRELARANDALVREIVARRQTELEYGQALDNSPTAIARVALESGAIERVNRQFCLLTGHDRDSLTAMALADLCAPGDRGEDDLADGERLWRRADGSLIWVALNGMLIHDDAGRPRHRVMLAENITPRKQMEAELDRLRSDLSHLVRVSTMGEMAAGLAHELNQPLAAIAQNSDTARLILSEHPDVDPVLDRLLLAIEEQSLNAGSIIRALRSFINKDAGERSRFELGPLLEQSLKLVRGEASDAGICIRPEVCDEPLLVEGNRVQIAQVVLNLLRNAVEAMAGRPGRIWLRVTAGAGALTVTVEDDGPGVTPGLTLFSQFETSKPGGMGLGLSICQSIVEAHGGRIWHEPRPGGGSRFHFTLPQGGAGAAEEA</sequence>
<dbReference type="Gene3D" id="3.30.450.20">
    <property type="entry name" value="PAS domain"/>
    <property type="match status" value="2"/>
</dbReference>
<dbReference type="SUPFAM" id="SSF55874">
    <property type="entry name" value="ATPase domain of HSP90 chaperone/DNA topoisomerase II/histidine kinase"/>
    <property type="match status" value="1"/>
</dbReference>
<dbReference type="InterPro" id="IPR000700">
    <property type="entry name" value="PAS-assoc_C"/>
</dbReference>
<dbReference type="InterPro" id="IPR033479">
    <property type="entry name" value="dCache_1"/>
</dbReference>
<evidence type="ECO:0000256" key="2">
    <source>
        <dbReference type="ARBA" id="ARBA00004651"/>
    </source>
</evidence>
<feature type="domain" description="Histidine kinase" evidence="15">
    <location>
        <begin position="549"/>
        <end position="759"/>
    </location>
</feature>
<dbReference type="PRINTS" id="PR00344">
    <property type="entry name" value="BCTRLSENSOR"/>
</dbReference>
<evidence type="ECO:0000256" key="12">
    <source>
        <dbReference type="ARBA" id="ARBA00023012"/>
    </source>
</evidence>
<dbReference type="Pfam" id="PF02743">
    <property type="entry name" value="dCache_1"/>
    <property type="match status" value="1"/>
</dbReference>
<dbReference type="SMART" id="SM00388">
    <property type="entry name" value="HisKA"/>
    <property type="match status" value="1"/>
</dbReference>
<dbReference type="InterPro" id="IPR036890">
    <property type="entry name" value="HATPase_C_sf"/>
</dbReference>
<keyword evidence="8" id="KW-0547">Nucleotide-binding</keyword>
<dbReference type="InterPro" id="IPR003661">
    <property type="entry name" value="HisK_dim/P_dom"/>
</dbReference>
<protein>
    <recommendedName>
        <fullName evidence="3">histidine kinase</fullName>
        <ecNumber evidence="3">2.7.13.3</ecNumber>
    </recommendedName>
</protein>
<dbReference type="InterPro" id="IPR000014">
    <property type="entry name" value="PAS"/>
</dbReference>
<dbReference type="Gene3D" id="1.10.287.130">
    <property type="match status" value="1"/>
</dbReference>
<evidence type="ECO:0000256" key="3">
    <source>
        <dbReference type="ARBA" id="ARBA00012438"/>
    </source>
</evidence>
<evidence type="ECO:0000259" key="15">
    <source>
        <dbReference type="PROSITE" id="PS50109"/>
    </source>
</evidence>
<dbReference type="GO" id="GO:0005886">
    <property type="term" value="C:plasma membrane"/>
    <property type="evidence" value="ECO:0007669"/>
    <property type="project" value="UniProtKB-SubCell"/>
</dbReference>
<reference evidence="17 18" key="1">
    <citation type="submission" date="2019-11" db="EMBL/GenBank/DDBJ databases">
        <authorList>
            <person name="Dong K."/>
        </authorList>
    </citation>
    <scope>NUCLEOTIDE SEQUENCE [LARGE SCALE GENOMIC DNA]</scope>
    <source>
        <strain evidence="17 18">JCM 17370</strain>
    </source>
</reference>
<evidence type="ECO:0000313" key="18">
    <source>
        <dbReference type="Proteomes" id="UP000442533"/>
    </source>
</evidence>
<dbReference type="EC" id="2.7.13.3" evidence="3"/>
<evidence type="ECO:0000256" key="10">
    <source>
        <dbReference type="ARBA" id="ARBA00022840"/>
    </source>
</evidence>
<dbReference type="PANTHER" id="PTHR43065:SF10">
    <property type="entry name" value="PEROXIDE STRESS-ACTIVATED HISTIDINE KINASE MAK3"/>
    <property type="match status" value="1"/>
</dbReference>
<dbReference type="SMART" id="SM00387">
    <property type="entry name" value="HATPase_c"/>
    <property type="match status" value="1"/>
</dbReference>
<evidence type="ECO:0000256" key="9">
    <source>
        <dbReference type="ARBA" id="ARBA00022777"/>
    </source>
</evidence>
<organism evidence="17 18">
    <name type="scientific">Paracoccus limosus</name>
    <dbReference type="NCBI Taxonomy" id="913252"/>
    <lineage>
        <taxon>Bacteria</taxon>
        <taxon>Pseudomonadati</taxon>
        <taxon>Pseudomonadota</taxon>
        <taxon>Alphaproteobacteria</taxon>
        <taxon>Rhodobacterales</taxon>
        <taxon>Paracoccaceae</taxon>
        <taxon>Paracoccus</taxon>
    </lineage>
</organism>
<evidence type="ECO:0000256" key="14">
    <source>
        <dbReference type="SAM" id="Phobius"/>
    </source>
</evidence>
<dbReference type="CDD" id="cd00130">
    <property type="entry name" value="PAS"/>
    <property type="match status" value="1"/>
</dbReference>
<feature type="transmembrane region" description="Helical" evidence="14">
    <location>
        <begin position="344"/>
        <end position="365"/>
    </location>
</feature>
<dbReference type="PROSITE" id="PS50113">
    <property type="entry name" value="PAC"/>
    <property type="match status" value="1"/>
</dbReference>
<dbReference type="PANTHER" id="PTHR43065">
    <property type="entry name" value="SENSOR HISTIDINE KINASE"/>
    <property type="match status" value="1"/>
</dbReference>
<dbReference type="NCBIfam" id="TIGR00229">
    <property type="entry name" value="sensory_box"/>
    <property type="match status" value="1"/>
</dbReference>
<dbReference type="SMART" id="SM00086">
    <property type="entry name" value="PAC"/>
    <property type="match status" value="1"/>
</dbReference>
<name>A0A844H6L7_9RHOB</name>
<keyword evidence="11 14" id="KW-1133">Transmembrane helix</keyword>
<keyword evidence="6" id="KW-0808">Transferase</keyword>
<evidence type="ECO:0000256" key="1">
    <source>
        <dbReference type="ARBA" id="ARBA00000085"/>
    </source>
</evidence>
<keyword evidence="13 14" id="KW-0472">Membrane</keyword>
<evidence type="ECO:0000256" key="6">
    <source>
        <dbReference type="ARBA" id="ARBA00022679"/>
    </source>
</evidence>
<dbReference type="Gene3D" id="3.30.565.10">
    <property type="entry name" value="Histidine kinase-like ATPase, C-terminal domain"/>
    <property type="match status" value="1"/>
</dbReference>
<keyword evidence="9" id="KW-0418">Kinase</keyword>
<keyword evidence="10" id="KW-0067">ATP-binding</keyword>
<dbReference type="SUPFAM" id="SSF47384">
    <property type="entry name" value="Homodimeric domain of signal transducing histidine kinase"/>
    <property type="match status" value="1"/>
</dbReference>
<keyword evidence="5" id="KW-0597">Phosphoprotein</keyword>
<dbReference type="CDD" id="cd00082">
    <property type="entry name" value="HisKA"/>
    <property type="match status" value="1"/>
</dbReference>
<dbReference type="InterPro" id="IPR035965">
    <property type="entry name" value="PAS-like_dom_sf"/>
</dbReference>
<dbReference type="GO" id="GO:0005524">
    <property type="term" value="F:ATP binding"/>
    <property type="evidence" value="ECO:0007669"/>
    <property type="project" value="UniProtKB-KW"/>
</dbReference>
<comment type="subcellular location">
    <subcellularLocation>
        <location evidence="2">Cell membrane</location>
        <topology evidence="2">Multi-pass membrane protein</topology>
    </subcellularLocation>
</comment>
<evidence type="ECO:0000259" key="16">
    <source>
        <dbReference type="PROSITE" id="PS50113"/>
    </source>
</evidence>
<dbReference type="CDD" id="cd12913">
    <property type="entry name" value="PDC1_MCP_like"/>
    <property type="match status" value="1"/>
</dbReference>
<dbReference type="RefSeq" id="WP_155063675.1">
    <property type="nucleotide sequence ID" value="NZ_WMIF01000005.1"/>
</dbReference>
<evidence type="ECO:0000256" key="13">
    <source>
        <dbReference type="ARBA" id="ARBA00023136"/>
    </source>
</evidence>
<keyword evidence="18" id="KW-1185">Reference proteome</keyword>
<dbReference type="SUPFAM" id="SSF103190">
    <property type="entry name" value="Sensory domain-like"/>
    <property type="match status" value="1"/>
</dbReference>
<dbReference type="SUPFAM" id="SSF55785">
    <property type="entry name" value="PYP-like sensor domain (PAS domain)"/>
    <property type="match status" value="1"/>
</dbReference>
<dbReference type="Pfam" id="PF02518">
    <property type="entry name" value="HATPase_c"/>
    <property type="match status" value="1"/>
</dbReference>
<dbReference type="EMBL" id="WMIF01000005">
    <property type="protein sequence ID" value="MTH34127.1"/>
    <property type="molecule type" value="Genomic_DNA"/>
</dbReference>
<dbReference type="InterPro" id="IPR003594">
    <property type="entry name" value="HATPase_dom"/>
</dbReference>
<dbReference type="GO" id="GO:0000155">
    <property type="term" value="F:phosphorelay sensor kinase activity"/>
    <property type="evidence" value="ECO:0007669"/>
    <property type="project" value="InterPro"/>
</dbReference>
<dbReference type="OrthoDB" id="9795133at2"/>
<gene>
    <name evidence="17" type="ORF">GL279_05870</name>
</gene>
<feature type="domain" description="PAC" evidence="16">
    <location>
        <begin position="477"/>
        <end position="529"/>
    </location>
</feature>
<accession>A0A844H6L7</accession>
<dbReference type="InterPro" id="IPR001610">
    <property type="entry name" value="PAC"/>
</dbReference>
<keyword evidence="4" id="KW-1003">Cell membrane</keyword>
<keyword evidence="12" id="KW-0902">Two-component regulatory system</keyword>
<evidence type="ECO:0000256" key="8">
    <source>
        <dbReference type="ARBA" id="ARBA00022741"/>
    </source>
</evidence>
<dbReference type="PROSITE" id="PS50109">
    <property type="entry name" value="HIS_KIN"/>
    <property type="match status" value="1"/>
</dbReference>
<dbReference type="InterPro" id="IPR036097">
    <property type="entry name" value="HisK_dim/P_sf"/>
</dbReference>
<dbReference type="InterPro" id="IPR004358">
    <property type="entry name" value="Sig_transdc_His_kin-like_C"/>
</dbReference>
<evidence type="ECO:0000256" key="4">
    <source>
        <dbReference type="ARBA" id="ARBA00022475"/>
    </source>
</evidence>
<dbReference type="InterPro" id="IPR005467">
    <property type="entry name" value="His_kinase_dom"/>
</dbReference>
<dbReference type="SMART" id="SM00091">
    <property type="entry name" value="PAS"/>
    <property type="match status" value="1"/>
</dbReference>
<dbReference type="Proteomes" id="UP000442533">
    <property type="component" value="Unassembled WGS sequence"/>
</dbReference>